<proteinExistence type="predicted"/>
<comment type="caution">
    <text evidence="1">The sequence shown here is derived from an EMBL/GenBank/DDBJ whole genome shotgun (WGS) entry which is preliminary data.</text>
</comment>
<name>X1UIG9_9ZZZZ</name>
<dbReference type="AlphaFoldDB" id="X1UIG9"/>
<dbReference type="EMBL" id="BARW01018498">
    <property type="protein sequence ID" value="GAI99680.1"/>
    <property type="molecule type" value="Genomic_DNA"/>
</dbReference>
<reference evidence="1" key="1">
    <citation type="journal article" date="2014" name="Front. Microbiol.">
        <title>High frequency of phylogenetically diverse reductive dehalogenase-homologous genes in deep subseafloor sedimentary metagenomes.</title>
        <authorList>
            <person name="Kawai M."/>
            <person name="Futagami T."/>
            <person name="Toyoda A."/>
            <person name="Takaki Y."/>
            <person name="Nishi S."/>
            <person name="Hori S."/>
            <person name="Arai W."/>
            <person name="Tsubouchi T."/>
            <person name="Morono Y."/>
            <person name="Uchiyama I."/>
            <person name="Ito T."/>
            <person name="Fujiyama A."/>
            <person name="Inagaki F."/>
            <person name="Takami H."/>
        </authorList>
    </citation>
    <scope>NUCLEOTIDE SEQUENCE</scope>
    <source>
        <strain evidence="1">Expedition CK06-06</strain>
    </source>
</reference>
<evidence type="ECO:0000313" key="1">
    <source>
        <dbReference type="EMBL" id="GAI99680.1"/>
    </source>
</evidence>
<organism evidence="1">
    <name type="scientific">marine sediment metagenome</name>
    <dbReference type="NCBI Taxonomy" id="412755"/>
    <lineage>
        <taxon>unclassified sequences</taxon>
        <taxon>metagenomes</taxon>
        <taxon>ecological metagenomes</taxon>
    </lineage>
</organism>
<accession>X1UIG9</accession>
<feature type="non-terminal residue" evidence="1">
    <location>
        <position position="1"/>
    </location>
</feature>
<protein>
    <submittedName>
        <fullName evidence="1">Uncharacterized protein</fullName>
    </submittedName>
</protein>
<gene>
    <name evidence="1" type="ORF">S12H4_31663</name>
</gene>
<sequence length="42" mass="4883">PFLFQPPYVIAQYLVEYINSKSLLLVSEIADWLNLSKQAKEI</sequence>